<dbReference type="EMBL" id="LROR01000045">
    <property type="protein sequence ID" value="OBR94460.1"/>
    <property type="molecule type" value="Genomic_DNA"/>
</dbReference>
<proteinExistence type="predicted"/>
<organism evidence="1 3">
    <name type="scientific">Clostridium coskatii</name>
    <dbReference type="NCBI Taxonomy" id="1705578"/>
    <lineage>
        <taxon>Bacteria</taxon>
        <taxon>Bacillati</taxon>
        <taxon>Bacillota</taxon>
        <taxon>Clostridia</taxon>
        <taxon>Eubacteriales</taxon>
        <taxon>Clostridiaceae</taxon>
        <taxon>Clostridium</taxon>
    </lineage>
</organism>
<comment type="caution">
    <text evidence="1">The sequence shown here is derived from an EMBL/GenBank/DDBJ whole genome shotgun (WGS) entry which is preliminary data.</text>
</comment>
<gene>
    <name evidence="2" type="ORF">CLCOS_19590</name>
    <name evidence="1" type="ORF">WX73_04061</name>
</gene>
<sequence length="211" mass="24440">MDVILDFDFKLNKDQVIQTLKSYGSIIKNEEMEGLYEKLLPILYENIEPTGIFEIQKREDNFDFEAVKSYEYIVYCIITMGDSCTSKINEFFSYGNMKEGMMLDAMASSYLFELSSQLFNHIYAKVKELHLGLSCRISPGDGEIPLKCQKYILDKLDAENFLNLTVNEDYMLSSMRSMAYIYGADKNIKLSKKDHDCSRCPNRNLCSMRKS</sequence>
<evidence type="ECO:0000313" key="3">
    <source>
        <dbReference type="Proteomes" id="UP000077384"/>
    </source>
</evidence>
<accession>A0A162JD21</accession>
<name>A0A162JD21_9CLOT</name>
<dbReference type="GO" id="GO:0008705">
    <property type="term" value="F:methionine synthase activity"/>
    <property type="evidence" value="ECO:0007669"/>
    <property type="project" value="InterPro"/>
</dbReference>
<dbReference type="Proteomes" id="UP000093694">
    <property type="component" value="Unassembled WGS sequence"/>
</dbReference>
<dbReference type="Proteomes" id="UP000077384">
    <property type="component" value="Unassembled WGS sequence"/>
</dbReference>
<dbReference type="PATRIC" id="fig|1705578.3.peg.4169"/>
<dbReference type="SUPFAM" id="SSF56507">
    <property type="entry name" value="Methionine synthase activation domain-like"/>
    <property type="match status" value="1"/>
</dbReference>
<protein>
    <submittedName>
        <fullName evidence="1">Vitamin B12 dependent methionine synthase, activation domain</fullName>
    </submittedName>
</protein>
<dbReference type="RefSeq" id="WP_013237530.1">
    <property type="nucleotide sequence ID" value="NZ_LITQ01000011.1"/>
</dbReference>
<dbReference type="AlphaFoldDB" id="A0A162JD21"/>
<reference evidence="2 4" key="2">
    <citation type="journal article" date="2016" name="Front. Microbiol.">
        <title>Industrial Acetogenic Biocatalysts: A Comparative Metabolic and Genomic Analysis.</title>
        <authorList>
            <person name="Bengelsdorf F."/>
            <person name="Poehlein A."/>
            <person name="Sonja S."/>
            <person name="Erz C."/>
            <person name="Hummel T."/>
            <person name="Hoffmeister S."/>
            <person name="Daniel R."/>
            <person name="Durre P."/>
        </authorList>
    </citation>
    <scope>NUCLEOTIDE SEQUENCE [LARGE SCALE GENOMIC DNA]</scope>
    <source>
        <strain evidence="2 4">PTA-10522</strain>
    </source>
</reference>
<reference evidence="1 3" key="1">
    <citation type="journal article" date="2015" name="Biotechnol. Bioeng.">
        <title>Genome sequence and phenotypic characterization of Caulobacter segnis.</title>
        <authorList>
            <person name="Patel S."/>
            <person name="Fletcher B."/>
            <person name="Scott D.C."/>
            <person name="Ely B."/>
        </authorList>
    </citation>
    <scope>NUCLEOTIDE SEQUENCE [LARGE SCALE GENOMIC DNA]</scope>
    <source>
        <strain evidence="1 3">PS02</strain>
    </source>
</reference>
<dbReference type="Gene3D" id="3.40.109.40">
    <property type="match status" value="1"/>
</dbReference>
<keyword evidence="4" id="KW-1185">Reference proteome</keyword>
<evidence type="ECO:0000313" key="1">
    <source>
        <dbReference type="EMBL" id="OAA93565.1"/>
    </source>
</evidence>
<dbReference type="InterPro" id="IPR037010">
    <property type="entry name" value="VitB12-dep_Met_synth_activ_sf"/>
</dbReference>
<evidence type="ECO:0000313" key="2">
    <source>
        <dbReference type="EMBL" id="OBR94460.1"/>
    </source>
</evidence>
<evidence type="ECO:0000313" key="4">
    <source>
        <dbReference type="Proteomes" id="UP000093694"/>
    </source>
</evidence>
<dbReference type="EMBL" id="LITQ01000011">
    <property type="protein sequence ID" value="OAA93565.1"/>
    <property type="molecule type" value="Genomic_DNA"/>
</dbReference>